<dbReference type="Proteomes" id="UP000281975">
    <property type="component" value="Unassembled WGS sequence"/>
</dbReference>
<reference evidence="1 2" key="1">
    <citation type="submission" date="2018-10" db="EMBL/GenBank/DDBJ databases">
        <title>Genomic Encyclopedia of Type Strains, Phase IV (KMG-IV): sequencing the most valuable type-strain genomes for metagenomic binning, comparative biology and taxonomic classification.</title>
        <authorList>
            <person name="Goeker M."/>
        </authorList>
    </citation>
    <scope>NUCLEOTIDE SEQUENCE [LARGE SCALE GENOMIC DNA]</scope>
    <source>
        <strain evidence="1 2">DSM 23229</strain>
    </source>
</reference>
<dbReference type="RefSeq" id="WP_121172997.1">
    <property type="nucleotide sequence ID" value="NZ_RBIN01000005.1"/>
</dbReference>
<accession>A0A420WWQ4</accession>
<dbReference type="AlphaFoldDB" id="A0A420WWQ4"/>
<sequence length="67" mass="6857">MEMSVNATVSSALALQQVNSQQQAQAGLLKESLDAQAAQVGQLMAQVAPQPALATSGDVGTRLNTFA</sequence>
<dbReference type="EMBL" id="RBIN01000005">
    <property type="protein sequence ID" value="RKR03530.1"/>
    <property type="molecule type" value="Genomic_DNA"/>
</dbReference>
<organism evidence="1 2">
    <name type="scientific">Kushneria sinocarnis</name>
    <dbReference type="NCBI Taxonomy" id="595502"/>
    <lineage>
        <taxon>Bacteria</taxon>
        <taxon>Pseudomonadati</taxon>
        <taxon>Pseudomonadota</taxon>
        <taxon>Gammaproteobacteria</taxon>
        <taxon>Oceanospirillales</taxon>
        <taxon>Halomonadaceae</taxon>
        <taxon>Kushneria</taxon>
    </lineage>
</organism>
<proteinExistence type="predicted"/>
<name>A0A420WWQ4_9GAMM</name>
<keyword evidence="2" id="KW-1185">Reference proteome</keyword>
<evidence type="ECO:0000313" key="1">
    <source>
        <dbReference type="EMBL" id="RKR03530.1"/>
    </source>
</evidence>
<evidence type="ECO:0000313" key="2">
    <source>
        <dbReference type="Proteomes" id="UP000281975"/>
    </source>
</evidence>
<protein>
    <submittedName>
        <fullName evidence="1">Putative motility protein YjfB-like</fullName>
    </submittedName>
</protein>
<gene>
    <name evidence="1" type="ORF">C7446_2055</name>
</gene>
<comment type="caution">
    <text evidence="1">The sequence shown here is derived from an EMBL/GenBank/DDBJ whole genome shotgun (WGS) entry which is preliminary data.</text>
</comment>
<dbReference type="OrthoDB" id="6169687at2"/>